<dbReference type="AlphaFoldDB" id="A0A7W8EQF6"/>
<evidence type="ECO:0000313" key="1">
    <source>
        <dbReference type="EMBL" id="MBB5091322.1"/>
    </source>
</evidence>
<proteinExistence type="predicted"/>
<gene>
    <name evidence="1" type="ORF">HNQ68_001863</name>
</gene>
<dbReference type="Proteomes" id="UP000531231">
    <property type="component" value="Unassembled WGS sequence"/>
</dbReference>
<evidence type="ECO:0000313" key="2">
    <source>
        <dbReference type="Proteomes" id="UP000531231"/>
    </source>
</evidence>
<protein>
    <submittedName>
        <fullName evidence="1">Uncharacterized protein</fullName>
    </submittedName>
</protein>
<accession>A0A7W8EQF6</accession>
<dbReference type="EMBL" id="JACHIL010000003">
    <property type="protein sequence ID" value="MBB5091322.1"/>
    <property type="molecule type" value="Genomic_DNA"/>
</dbReference>
<comment type="caution">
    <text evidence="1">The sequence shown here is derived from an EMBL/GenBank/DDBJ whole genome shotgun (WGS) entry which is preliminary data.</text>
</comment>
<name>A0A7W8EQF6_9HYPH</name>
<organism evidence="1 2">
    <name type="scientific">Pseudochrobactrum saccharolyticum</name>
    <dbReference type="NCBI Taxonomy" id="354352"/>
    <lineage>
        <taxon>Bacteria</taxon>
        <taxon>Pseudomonadati</taxon>
        <taxon>Pseudomonadota</taxon>
        <taxon>Alphaproteobacteria</taxon>
        <taxon>Hyphomicrobiales</taxon>
        <taxon>Brucellaceae</taxon>
        <taxon>Pseudochrobactrum</taxon>
    </lineage>
</organism>
<sequence length="137" mass="15326">MNTHISPSTFISATTGETVSFNAWHHSQMTMREAIDLMDAGGHPYVSPNVPQGFDTVLGYFFSCYGWFPAMYDDEEGNAMQRGSGMKEYDDWCAKYARMLGLEVKKVEAPTALKVHGIMTLNAYPEALLEIRLTEMG</sequence>
<reference evidence="1 2" key="1">
    <citation type="submission" date="2020-08" db="EMBL/GenBank/DDBJ databases">
        <title>Genomic Encyclopedia of Type Strains, Phase IV (KMG-IV): sequencing the most valuable type-strain genomes for metagenomic binning, comparative biology and taxonomic classification.</title>
        <authorList>
            <person name="Goeker M."/>
        </authorList>
    </citation>
    <scope>NUCLEOTIDE SEQUENCE [LARGE SCALE GENOMIC DNA]</scope>
    <source>
        <strain evidence="1 2">DSM 25620</strain>
    </source>
</reference>
<keyword evidence="2" id="KW-1185">Reference proteome</keyword>